<evidence type="ECO:0000313" key="1">
    <source>
        <dbReference type="EMBL" id="MCD9559819.1"/>
    </source>
</evidence>
<name>A0ABS8UNZ0_DATST</name>
<accession>A0ABS8UNZ0</accession>
<keyword evidence="2" id="KW-1185">Reference proteome</keyword>
<comment type="caution">
    <text evidence="1">The sequence shown here is derived from an EMBL/GenBank/DDBJ whole genome shotgun (WGS) entry which is preliminary data.</text>
</comment>
<dbReference type="EMBL" id="JACEIK010002226">
    <property type="protein sequence ID" value="MCD9559819.1"/>
    <property type="molecule type" value="Genomic_DNA"/>
</dbReference>
<organism evidence="1 2">
    <name type="scientific">Datura stramonium</name>
    <name type="common">Jimsonweed</name>
    <name type="synonym">Common thornapple</name>
    <dbReference type="NCBI Taxonomy" id="4076"/>
    <lineage>
        <taxon>Eukaryota</taxon>
        <taxon>Viridiplantae</taxon>
        <taxon>Streptophyta</taxon>
        <taxon>Embryophyta</taxon>
        <taxon>Tracheophyta</taxon>
        <taxon>Spermatophyta</taxon>
        <taxon>Magnoliopsida</taxon>
        <taxon>eudicotyledons</taxon>
        <taxon>Gunneridae</taxon>
        <taxon>Pentapetalae</taxon>
        <taxon>asterids</taxon>
        <taxon>lamiids</taxon>
        <taxon>Solanales</taxon>
        <taxon>Solanaceae</taxon>
        <taxon>Solanoideae</taxon>
        <taxon>Datureae</taxon>
        <taxon>Datura</taxon>
    </lineage>
</organism>
<proteinExistence type="predicted"/>
<reference evidence="1 2" key="1">
    <citation type="journal article" date="2021" name="BMC Genomics">
        <title>Datura genome reveals duplications of psychoactive alkaloid biosynthetic genes and high mutation rate following tissue culture.</title>
        <authorList>
            <person name="Rajewski A."/>
            <person name="Carter-House D."/>
            <person name="Stajich J."/>
            <person name="Litt A."/>
        </authorList>
    </citation>
    <scope>NUCLEOTIDE SEQUENCE [LARGE SCALE GENOMIC DNA]</scope>
    <source>
        <strain evidence="1">AR-01</strain>
    </source>
</reference>
<gene>
    <name evidence="1" type="ORF">HAX54_018120</name>
</gene>
<dbReference type="Proteomes" id="UP000823775">
    <property type="component" value="Unassembled WGS sequence"/>
</dbReference>
<sequence length="119" mass="13355">MGNEHFLEECEDLIWDLKLLFLVEVGVEFWPCETIVALPMPTHGTWAASHAPLRQDSAASRLPMRWDKAAARLPSRGVDGHLTRPVVPRKEVPRAACSSWEGRASLVVVCHFLFSHVLT</sequence>
<evidence type="ECO:0000313" key="2">
    <source>
        <dbReference type="Proteomes" id="UP000823775"/>
    </source>
</evidence>
<protein>
    <submittedName>
        <fullName evidence="1">Uncharacterized protein</fullName>
    </submittedName>
</protein>